<dbReference type="Pfam" id="PF07030">
    <property type="entry name" value="Phage_Mu_Gp36"/>
    <property type="match status" value="1"/>
</dbReference>
<evidence type="ECO:0008006" key="3">
    <source>
        <dbReference type="Google" id="ProtNLM"/>
    </source>
</evidence>
<dbReference type="InterPro" id="IPR009752">
    <property type="entry name" value="Phage_Mu_GpJ"/>
</dbReference>
<evidence type="ECO:0000313" key="2">
    <source>
        <dbReference type="Proteomes" id="UP000027036"/>
    </source>
</evidence>
<name>A0A836Z210_GLAPU</name>
<dbReference type="RefSeq" id="WP_012621985.1">
    <property type="nucleotide sequence ID" value="NZ_JDSO01000045.1"/>
</dbReference>
<dbReference type="EMBL" id="JDSO01000045">
    <property type="protein sequence ID" value="KDB48268.1"/>
    <property type="molecule type" value="Genomic_DNA"/>
</dbReference>
<organism evidence="1 2">
    <name type="scientific">Glaesserella parasuis HPS10</name>
    <dbReference type="NCBI Taxonomy" id="1450514"/>
    <lineage>
        <taxon>Bacteria</taxon>
        <taxon>Pseudomonadati</taxon>
        <taxon>Pseudomonadota</taxon>
        <taxon>Gammaproteobacteria</taxon>
        <taxon>Pasteurellales</taxon>
        <taxon>Pasteurellaceae</taxon>
        <taxon>Glaesserella</taxon>
    </lineage>
</organism>
<accession>A0A836Z210</accession>
<dbReference type="Proteomes" id="UP000027036">
    <property type="component" value="Unassembled WGS sequence"/>
</dbReference>
<dbReference type="GeneID" id="66619178"/>
<comment type="caution">
    <text evidence="1">The sequence shown here is derived from an EMBL/GenBank/DDBJ whole genome shotgun (WGS) entry which is preliminary data.</text>
</comment>
<evidence type="ECO:0000313" key="1">
    <source>
        <dbReference type="EMBL" id="KDB48268.1"/>
    </source>
</evidence>
<gene>
    <name evidence="1" type="ORF">HPS10_04495</name>
</gene>
<dbReference type="AlphaFoldDB" id="A0A836Z210"/>
<reference evidence="1 2" key="1">
    <citation type="submission" date="2014-02" db="EMBL/GenBank/DDBJ databases">
        <title>Comparative genomics of Haemophilus parasuis isolated from pig lungs.</title>
        <authorList>
            <person name="Kittichotirat W."/>
            <person name="Bumgarner R.E."/>
            <person name="Lawrence P."/>
        </authorList>
    </citation>
    <scope>NUCLEOTIDE SEQUENCE [LARGE SCALE GENOMIC DNA]</scope>
    <source>
        <strain evidence="1 2">HPS10</strain>
    </source>
</reference>
<sequence>MYITADELIGSFSKQILVQLSNDDHRATEVNMAVVEQAIQTACERIDASLRSRYALPLTQVPTMINSHALYLARHWLYARRAEMKMPETVKDTYAQVIKELDAIAKGTLHLGLANTEDVSETGDLLPDVGEYAVRAKQQIDTGGY</sequence>
<protein>
    <recommendedName>
        <fullName evidence="3">DUF1320 domain-containing protein</fullName>
    </recommendedName>
</protein>
<proteinExistence type="predicted"/>